<dbReference type="AlphaFoldDB" id="A4WWT2"/>
<dbReference type="SUPFAM" id="SSF53098">
    <property type="entry name" value="Ribonuclease H-like"/>
    <property type="match status" value="1"/>
</dbReference>
<dbReference type="GO" id="GO:0003677">
    <property type="term" value="F:DNA binding"/>
    <property type="evidence" value="ECO:0007669"/>
    <property type="project" value="InterPro"/>
</dbReference>
<reference evidence="3" key="1">
    <citation type="submission" date="2007-04" db="EMBL/GenBank/DDBJ databases">
        <title>Complete sequence of chromosome of Rhodobacter sphaeroides ATCC 17025.</title>
        <authorList>
            <consortium name="US DOE Joint Genome Institute"/>
            <person name="Copeland A."/>
            <person name="Lucas S."/>
            <person name="Lapidus A."/>
            <person name="Barry K."/>
            <person name="Detter J.C."/>
            <person name="Glavina del Rio T."/>
            <person name="Hammon N."/>
            <person name="Israni S."/>
            <person name="Dalin E."/>
            <person name="Tice H."/>
            <person name="Pitluck S."/>
            <person name="Chertkov O."/>
            <person name="Brettin T."/>
            <person name="Bruce D."/>
            <person name="Han C."/>
            <person name="Schmutz J."/>
            <person name="Larimer F."/>
            <person name="Land M."/>
            <person name="Hauser L."/>
            <person name="Kyrpides N."/>
            <person name="Kim E."/>
            <person name="Richardson P."/>
            <person name="Mackenzie C."/>
            <person name="Choudhary M."/>
            <person name="Donohue T.J."/>
            <person name="Kaplan S."/>
        </authorList>
    </citation>
    <scope>NUCLEOTIDE SEQUENCE [LARGE SCALE GENOMIC DNA]</scope>
    <source>
        <strain evidence="3">ATCC 17025</strain>
    </source>
</reference>
<dbReference type="NCBIfam" id="NF033580">
    <property type="entry name" value="transpos_IS5_3"/>
    <property type="match status" value="1"/>
</dbReference>
<dbReference type="InterPro" id="IPR012337">
    <property type="entry name" value="RNaseH-like_sf"/>
</dbReference>
<name>A4WWT2_CERS5</name>
<gene>
    <name evidence="3" type="ordered locus">Rsph17025_2960</name>
</gene>
<dbReference type="Pfam" id="PF13340">
    <property type="entry name" value="DUF4096"/>
    <property type="match status" value="1"/>
</dbReference>
<organism evidence="3">
    <name type="scientific">Cereibacter sphaeroides (strain ATCC 17025 / ATH 2.4.3)</name>
    <name type="common">Rhodobacter sphaeroides</name>
    <dbReference type="NCBI Taxonomy" id="349102"/>
    <lineage>
        <taxon>Bacteria</taxon>
        <taxon>Pseudomonadati</taxon>
        <taxon>Pseudomonadota</taxon>
        <taxon>Alphaproteobacteria</taxon>
        <taxon>Rhodobacterales</taxon>
        <taxon>Paracoccaceae</taxon>
        <taxon>Cereibacter</taxon>
    </lineage>
</organism>
<evidence type="ECO:0000259" key="1">
    <source>
        <dbReference type="Pfam" id="PF01609"/>
    </source>
</evidence>
<dbReference type="KEGG" id="rsq:Rsph17025_2960"/>
<dbReference type="eggNOG" id="COG3293">
    <property type="taxonomic scope" value="Bacteria"/>
</dbReference>
<dbReference type="HOGENOM" id="CLU_055261_5_0_5"/>
<sequence>MGPRASERRISLQALARPAAGHPEPGCRCKTARSVQYSEQAAAIPQAHFSGHGAACRGKRFFRARLFLGSGPIDLASAATMSNLFWLTDAQMARLQPFFPKSHGKPRVDDRRVLSGIIFINRNGLRWCDAPKEYGPPKTLYNRWKRWSDKGVFARMMVGLAAEAAVPKTVMIDATYLKAHRTATSLRSKKGGAGDQRGRLIGRTKGGMNTKLHAVTDADGRPIRFFMTAGQVSDYTGAAALLSSLPAAEWLLADRGYDADWFREALKDKGIKPCIPGRKSRGKPIKHDKRRYKRRNRIEIMFGRLKDWRRVATRYDRCPKVFLSAVALAATVMFWL</sequence>
<evidence type="ECO:0000313" key="3">
    <source>
        <dbReference type="EMBL" id="ABP71846.1"/>
    </source>
</evidence>
<feature type="domain" description="Insertion element IS402-like" evidence="2">
    <location>
        <begin position="87"/>
        <end position="157"/>
    </location>
</feature>
<accession>A4WWT2</accession>
<dbReference type="GO" id="GO:0004803">
    <property type="term" value="F:transposase activity"/>
    <property type="evidence" value="ECO:0007669"/>
    <property type="project" value="InterPro"/>
</dbReference>
<dbReference type="STRING" id="349102.Rsph17025_2960"/>
<dbReference type="Pfam" id="PF01609">
    <property type="entry name" value="DDE_Tnp_1"/>
    <property type="match status" value="1"/>
</dbReference>
<evidence type="ECO:0000259" key="2">
    <source>
        <dbReference type="Pfam" id="PF13340"/>
    </source>
</evidence>
<dbReference type="InterPro" id="IPR002559">
    <property type="entry name" value="Transposase_11"/>
</dbReference>
<dbReference type="InterPro" id="IPR025161">
    <property type="entry name" value="IS402-like_dom"/>
</dbReference>
<dbReference type="PANTHER" id="PTHR30007">
    <property type="entry name" value="PHP DOMAIN PROTEIN"/>
    <property type="match status" value="1"/>
</dbReference>
<dbReference type="eggNOG" id="COG0309">
    <property type="taxonomic scope" value="Bacteria"/>
</dbReference>
<dbReference type="GO" id="GO:0006313">
    <property type="term" value="P:DNA transposition"/>
    <property type="evidence" value="ECO:0007669"/>
    <property type="project" value="InterPro"/>
</dbReference>
<protein>
    <submittedName>
        <fullName evidence="3">Transposase, IS4 family</fullName>
    </submittedName>
</protein>
<feature type="domain" description="Transposase IS4-like" evidence="1">
    <location>
        <begin position="168"/>
        <end position="330"/>
    </location>
</feature>
<dbReference type="PANTHER" id="PTHR30007:SF1">
    <property type="entry name" value="BLR1914 PROTEIN"/>
    <property type="match status" value="1"/>
</dbReference>
<dbReference type="EMBL" id="CP000661">
    <property type="protein sequence ID" value="ABP71846.1"/>
    <property type="molecule type" value="Genomic_DNA"/>
</dbReference>
<proteinExistence type="predicted"/>